<feature type="chain" id="PRO_5029764060" evidence="3">
    <location>
        <begin position="22"/>
        <end position="1041"/>
    </location>
</feature>
<gene>
    <name evidence="4" type="ORF">EB796_009152</name>
</gene>
<dbReference type="OrthoDB" id="6272653at2759"/>
<evidence type="ECO:0000256" key="3">
    <source>
        <dbReference type="SAM" id="SignalP"/>
    </source>
</evidence>
<dbReference type="InterPro" id="IPR051077">
    <property type="entry name" value="Ca-dependent_lectin"/>
</dbReference>
<feature type="coiled-coil region" evidence="1">
    <location>
        <begin position="407"/>
        <end position="472"/>
    </location>
</feature>
<dbReference type="GO" id="GO:0005615">
    <property type="term" value="C:extracellular space"/>
    <property type="evidence" value="ECO:0007669"/>
    <property type="project" value="TreeGrafter"/>
</dbReference>
<dbReference type="InterPro" id="IPR008160">
    <property type="entry name" value="Collagen"/>
</dbReference>
<feature type="region of interest" description="Disordered" evidence="2">
    <location>
        <begin position="526"/>
        <end position="564"/>
    </location>
</feature>
<keyword evidence="5" id="KW-1185">Reference proteome</keyword>
<evidence type="ECO:0000313" key="4">
    <source>
        <dbReference type="EMBL" id="KAF6032551.1"/>
    </source>
</evidence>
<keyword evidence="1" id="KW-0175">Coiled coil</keyword>
<dbReference type="Proteomes" id="UP000593567">
    <property type="component" value="Unassembled WGS sequence"/>
</dbReference>
<dbReference type="AlphaFoldDB" id="A0A7J7K3J6"/>
<protein>
    <submittedName>
        <fullName evidence="4">Uncharacterized protein</fullName>
    </submittedName>
</protein>
<feature type="signal peptide" evidence="3">
    <location>
        <begin position="1"/>
        <end position="21"/>
    </location>
</feature>
<evidence type="ECO:0000256" key="1">
    <source>
        <dbReference type="SAM" id="Coils"/>
    </source>
</evidence>
<organism evidence="4 5">
    <name type="scientific">Bugula neritina</name>
    <name type="common">Brown bryozoan</name>
    <name type="synonym">Sertularia neritina</name>
    <dbReference type="NCBI Taxonomy" id="10212"/>
    <lineage>
        <taxon>Eukaryota</taxon>
        <taxon>Metazoa</taxon>
        <taxon>Spiralia</taxon>
        <taxon>Lophotrochozoa</taxon>
        <taxon>Bryozoa</taxon>
        <taxon>Gymnolaemata</taxon>
        <taxon>Cheilostomatida</taxon>
        <taxon>Flustrina</taxon>
        <taxon>Buguloidea</taxon>
        <taxon>Bugulidae</taxon>
        <taxon>Bugula</taxon>
    </lineage>
</organism>
<dbReference type="Pfam" id="PF01391">
    <property type="entry name" value="Collagen"/>
    <property type="match status" value="3"/>
</dbReference>
<reference evidence="4" key="1">
    <citation type="submission" date="2020-06" db="EMBL/GenBank/DDBJ databases">
        <title>Draft genome of Bugula neritina, a colonial animal packing powerful symbionts and potential medicines.</title>
        <authorList>
            <person name="Rayko M."/>
        </authorList>
    </citation>
    <scope>NUCLEOTIDE SEQUENCE [LARGE SCALE GENOMIC DNA]</scope>
    <source>
        <strain evidence="4">Kwan_BN1</strain>
    </source>
</reference>
<evidence type="ECO:0000256" key="2">
    <source>
        <dbReference type="SAM" id="MobiDB-lite"/>
    </source>
</evidence>
<feature type="coiled-coil region" evidence="1">
    <location>
        <begin position="26"/>
        <end position="91"/>
    </location>
</feature>
<sequence length="1041" mass="114880">MDLKSAHVLLALCTLLGYTSGTVLPSEEFKEYVEVLQSKIQSLEDRLESLELHQKKTQELEDRLKSLEDKMKEQELKMKEQSQVNEDLRNLIHSQSHTINSLLHALLNGQLPEADDLEVSYDEDMAKLLNQICIFGRDGYPGQKGDKGAFGFQGLPGLPGTKGNRGLDGAKGAKGDDGIQGAKGASGVQGIRGVPGLPGATSVVESGAVYTRWGRKTCESVSVTLYEGFAGGSYYSHTGGGVNYQCLPLKDPQYNKYYTGGNKWWGDWISGVEYEFVTGSGIFPDSTCNQNVPCARCYTKTRSAVVMIPAKRQCPATWTKEYEGYLMTNHYDFHPTTYECVDAEPEHLRGMEGNTEGALFHFVRTDCSGYGTTGQCPPYEAEKQLTSHVLLALCTLLGYASGTVLPSEEFKEYVEVLQSKIQSLEDRLESIELHQKETQELEDRLKSLENKMKEQELKMKEQSQVNEDLRNLIHSQSHTINSLLHALLNGQLPEADDLEVSYDEDLAKLLNQICIFGRDGFPGQKGDKGAPGSYGLPSLPGSKGEKGATGEQGIRGVPGSPGATSVVESGAVYTRWGRHTCESISVTLYEGFAGGSYYSHTGGGVNYQCLPLKDPQYNKYHTGSAAWYGDWISGVEYETGRDIFPYSTYNQNAPCARCYTKTRSAVVMIPAKRQCPAKWTKEYEGYLMTNHYNHAHPTTYECVDAEPEHLRGMEADVRGAMFYFVRTDCSGYGTTGQCPPYEANKQLTSLLVFCFLMSHASAAETSCDCGELKMLLEVQQKETTEFKDKIELLENKMAVQDKINAELKNQLQAQQNTLYSLLQAVSVLITVSILITVRPKGAPGLNGLPGQKGDKGLPGLPGSAGLKGDSGQKGDRGATGSPGFTGGSQSNYKYNGGANYQCLSLSPQYNQYYNESSAGLPMTSVEYASFTYGIFPNSTHGKQVPCAKCYTENRPAVMVIPAKRNCPAGWIREYEGYLMTFRMSTYECVDAEPEYIESEESKWTSRKFYFVKSGCVTQYINTEYCPPYDGDKQLTCVVCTK</sequence>
<feature type="region of interest" description="Disordered" evidence="2">
    <location>
        <begin position="844"/>
        <end position="886"/>
    </location>
</feature>
<dbReference type="EMBL" id="VXIV02001497">
    <property type="protein sequence ID" value="KAF6032551.1"/>
    <property type="molecule type" value="Genomic_DNA"/>
</dbReference>
<name>A0A7J7K3J6_BUGNE</name>
<comment type="caution">
    <text evidence="4">The sequence shown here is derived from an EMBL/GenBank/DDBJ whole genome shotgun (WGS) entry which is preliminary data.</text>
</comment>
<feature type="coiled-coil region" evidence="1">
    <location>
        <begin position="776"/>
        <end position="824"/>
    </location>
</feature>
<accession>A0A7J7K3J6</accession>
<proteinExistence type="predicted"/>
<dbReference type="PANTHER" id="PTHR24024">
    <property type="entry name" value="PULMONARY SURFACTANT-ASSOCIATED PROTEIN A"/>
    <property type="match status" value="1"/>
</dbReference>
<keyword evidence="3" id="KW-0732">Signal</keyword>
<dbReference type="PANTHER" id="PTHR24024:SF18">
    <property type="entry name" value="SHORT-CHAIN COLLAGEN C4-LIKE"/>
    <property type="match status" value="1"/>
</dbReference>
<evidence type="ECO:0000313" key="5">
    <source>
        <dbReference type="Proteomes" id="UP000593567"/>
    </source>
</evidence>